<gene>
    <name evidence="1" type="ORF">IW16_19090</name>
</gene>
<accession>A0ABR4UIC0</accession>
<dbReference type="RefSeq" id="WP_034747804.1">
    <property type="nucleotide sequence ID" value="NZ_JPRI01000008.1"/>
</dbReference>
<reference evidence="1 2" key="1">
    <citation type="submission" date="2014-07" db="EMBL/GenBank/DDBJ databases">
        <title>Genome of Chryseobacterium vrystaatense LMG 22846.</title>
        <authorList>
            <person name="Pipes S.E."/>
            <person name="Stropko S.J."/>
            <person name="Newman J.D."/>
        </authorList>
    </citation>
    <scope>NUCLEOTIDE SEQUENCE [LARGE SCALE GENOMIC DNA]</scope>
    <source>
        <strain evidence="1 2">LMG 22846</strain>
    </source>
</reference>
<dbReference type="Proteomes" id="UP000028719">
    <property type="component" value="Unassembled WGS sequence"/>
</dbReference>
<organism evidence="1 2">
    <name type="scientific">Chryseobacterium vrystaatense</name>
    <dbReference type="NCBI Taxonomy" id="307480"/>
    <lineage>
        <taxon>Bacteria</taxon>
        <taxon>Pseudomonadati</taxon>
        <taxon>Bacteroidota</taxon>
        <taxon>Flavobacteriia</taxon>
        <taxon>Flavobacteriales</taxon>
        <taxon>Weeksellaceae</taxon>
        <taxon>Chryseobacterium group</taxon>
        <taxon>Chryseobacterium</taxon>
    </lineage>
</organism>
<evidence type="ECO:0000313" key="2">
    <source>
        <dbReference type="Proteomes" id="UP000028719"/>
    </source>
</evidence>
<evidence type="ECO:0000313" key="1">
    <source>
        <dbReference type="EMBL" id="KFF24434.1"/>
    </source>
</evidence>
<protein>
    <submittedName>
        <fullName evidence="1">Uncharacterized protein</fullName>
    </submittedName>
</protein>
<comment type="caution">
    <text evidence="1">The sequence shown here is derived from an EMBL/GenBank/DDBJ whole genome shotgun (WGS) entry which is preliminary data.</text>
</comment>
<keyword evidence="2" id="KW-1185">Reference proteome</keyword>
<proteinExistence type="predicted"/>
<name>A0ABR4UIC0_9FLAO</name>
<dbReference type="EMBL" id="JPRI01000008">
    <property type="protein sequence ID" value="KFF24434.1"/>
    <property type="molecule type" value="Genomic_DNA"/>
</dbReference>
<sequence length="93" mass="11007">MESYIILPCNEWAGQVRILESEIKNPIYSDPETYYGYKNTIFFITDEEYENYKQEAGKIDELNDLEEHRGCKTISQTRTEDLERISELSQMKA</sequence>